<evidence type="ECO:0000256" key="5">
    <source>
        <dbReference type="ARBA" id="ARBA00022737"/>
    </source>
</evidence>
<evidence type="ECO:0000256" key="10">
    <source>
        <dbReference type="ARBA" id="ARBA00023075"/>
    </source>
</evidence>
<feature type="domain" description="4Fe-4S ferredoxin-type" evidence="12">
    <location>
        <begin position="103"/>
        <end position="132"/>
    </location>
</feature>
<dbReference type="Pfam" id="PF12838">
    <property type="entry name" value="Fer4_7"/>
    <property type="match status" value="1"/>
</dbReference>
<keyword evidence="5" id="KW-0677">Repeat</keyword>
<dbReference type="Gene3D" id="3.30.70.3270">
    <property type="match status" value="1"/>
</dbReference>
<keyword evidence="6" id="KW-1278">Translocase</keyword>
<dbReference type="InterPro" id="IPR017900">
    <property type="entry name" value="4Fe4S_Fe_S_CS"/>
</dbReference>
<keyword evidence="8" id="KW-0411">Iron-sulfur</keyword>
<keyword evidence="7" id="KW-0408">Iron</keyword>
<evidence type="ECO:0000256" key="3">
    <source>
        <dbReference type="ARBA" id="ARBA00022719"/>
    </source>
</evidence>
<sequence length="156" mass="17682">MGAYFNDIFSGLWSLCVGLSITFREFFKPVVTVPYPFKTITMCKRYRGHIELIENEAGEPNCVSCGMCQRACPSGCISLASKSVAYEVEVKGEMKTKKKKVLTKYDLNFTTCSLCGQCIASCNFNAITFSKEYNLVSTRKEDFHFDLLNRLKERNS</sequence>
<proteinExistence type="predicted"/>
<dbReference type="SUPFAM" id="SSF54862">
    <property type="entry name" value="4Fe-4S ferredoxins"/>
    <property type="match status" value="1"/>
</dbReference>
<evidence type="ECO:0000256" key="2">
    <source>
        <dbReference type="ARBA" id="ARBA00022485"/>
    </source>
</evidence>
<evidence type="ECO:0000256" key="11">
    <source>
        <dbReference type="ARBA" id="ARBA00023136"/>
    </source>
</evidence>
<evidence type="ECO:0000256" key="7">
    <source>
        <dbReference type="ARBA" id="ARBA00023004"/>
    </source>
</evidence>
<dbReference type="Proteomes" id="UP000717534">
    <property type="component" value="Unassembled WGS sequence"/>
</dbReference>
<name>A0ABS3ATX7_9BACT</name>
<keyword evidence="4" id="KW-0479">Metal-binding</keyword>
<evidence type="ECO:0000256" key="9">
    <source>
        <dbReference type="ARBA" id="ARBA00023027"/>
    </source>
</evidence>
<evidence type="ECO:0000256" key="6">
    <source>
        <dbReference type="ARBA" id="ARBA00022967"/>
    </source>
</evidence>
<keyword evidence="3" id="KW-0874">Quinone</keyword>
<dbReference type="PANTHER" id="PTHR10849:SF24">
    <property type="entry name" value="NADH-QUINONE OXIDOREDUCTASE SUBUNIT I 2"/>
    <property type="match status" value="1"/>
</dbReference>
<keyword evidence="1" id="KW-1003">Cell membrane</keyword>
<keyword evidence="14" id="KW-1185">Reference proteome</keyword>
<evidence type="ECO:0000313" key="13">
    <source>
        <dbReference type="EMBL" id="MBN4068548.1"/>
    </source>
</evidence>
<reference evidence="13 14" key="1">
    <citation type="submission" date="2021-02" db="EMBL/GenBank/DDBJ databases">
        <title>Activity-based single-cell genomes from oceanic crustal fluid captures similar information to metagenomic and metatranscriptomic surveys with orders of magnitude less sampling.</title>
        <authorList>
            <person name="D'Angelo T.S."/>
            <person name="Orcutt B.N."/>
        </authorList>
    </citation>
    <scope>NUCLEOTIDE SEQUENCE [LARGE SCALE GENOMIC DNA]</scope>
    <source>
        <strain evidence="13">AH-315-G02</strain>
    </source>
</reference>
<evidence type="ECO:0000256" key="8">
    <source>
        <dbReference type="ARBA" id="ARBA00023014"/>
    </source>
</evidence>
<accession>A0ABS3ATX7</accession>
<keyword evidence="10" id="KW-0830">Ubiquinone</keyword>
<dbReference type="PROSITE" id="PS51379">
    <property type="entry name" value="4FE4S_FER_2"/>
    <property type="match status" value="2"/>
</dbReference>
<organism evidence="13 14">
    <name type="scientific">Desulfotalea psychrophila</name>
    <dbReference type="NCBI Taxonomy" id="84980"/>
    <lineage>
        <taxon>Bacteria</taxon>
        <taxon>Pseudomonadati</taxon>
        <taxon>Thermodesulfobacteriota</taxon>
        <taxon>Desulfobulbia</taxon>
        <taxon>Desulfobulbales</taxon>
        <taxon>Desulfocapsaceae</taxon>
        <taxon>Desulfotalea</taxon>
    </lineage>
</organism>
<evidence type="ECO:0000259" key="12">
    <source>
        <dbReference type="PROSITE" id="PS51379"/>
    </source>
</evidence>
<evidence type="ECO:0000256" key="4">
    <source>
        <dbReference type="ARBA" id="ARBA00022723"/>
    </source>
</evidence>
<dbReference type="EMBL" id="JAFITO010000023">
    <property type="protein sequence ID" value="MBN4068548.1"/>
    <property type="molecule type" value="Genomic_DNA"/>
</dbReference>
<dbReference type="InterPro" id="IPR017896">
    <property type="entry name" value="4Fe4S_Fe-S-bd"/>
</dbReference>
<feature type="domain" description="4Fe-4S ferredoxin-type" evidence="12">
    <location>
        <begin position="48"/>
        <end position="82"/>
    </location>
</feature>
<keyword evidence="11" id="KW-0472">Membrane</keyword>
<gene>
    <name evidence="13" type="ORF">JYU06_03385</name>
</gene>
<dbReference type="PROSITE" id="PS00198">
    <property type="entry name" value="4FE4S_FER_1"/>
    <property type="match status" value="1"/>
</dbReference>
<evidence type="ECO:0000256" key="1">
    <source>
        <dbReference type="ARBA" id="ARBA00022475"/>
    </source>
</evidence>
<evidence type="ECO:0000313" key="14">
    <source>
        <dbReference type="Proteomes" id="UP000717534"/>
    </source>
</evidence>
<dbReference type="InterPro" id="IPR010226">
    <property type="entry name" value="NADH_quinone_OxRdtase_chainI"/>
</dbReference>
<comment type="caution">
    <text evidence="13">The sequence shown here is derived from an EMBL/GenBank/DDBJ whole genome shotgun (WGS) entry which is preliminary data.</text>
</comment>
<keyword evidence="9" id="KW-0520">NAD</keyword>
<dbReference type="PANTHER" id="PTHR10849">
    <property type="entry name" value="NADH DEHYDROGENASE UBIQUINONE IRON-SULFUR PROTEIN 8, MITOCHONDRIAL"/>
    <property type="match status" value="1"/>
</dbReference>
<keyword evidence="2" id="KW-0004">4Fe-4S</keyword>
<protein>
    <submittedName>
        <fullName evidence="13">4Fe-4S dicluster domain-containing protein</fullName>
    </submittedName>
</protein>